<sequence length="133" mass="15155">MRHICGGGDRLRQTYPSHSYIRASSLQVYELIGSRWVNKGTTLCFGQISEDITKDFSLPELSEIMMKLSCLLLFARKTFIIGSKVRPLFTFLNLIFISATDAVIVWTKLDGVDYALSFQGSTPHCRRFNNRLI</sequence>
<evidence type="ECO:0000313" key="2">
    <source>
        <dbReference type="Proteomes" id="UP000054549"/>
    </source>
</evidence>
<evidence type="ECO:0000313" key="1">
    <source>
        <dbReference type="EMBL" id="KIL56088.1"/>
    </source>
</evidence>
<dbReference type="OrthoDB" id="27483at2759"/>
<dbReference type="Proteomes" id="UP000054549">
    <property type="component" value="Unassembled WGS sequence"/>
</dbReference>
<dbReference type="InParanoid" id="A0A0C2WIZ0"/>
<gene>
    <name evidence="1" type="ORF">M378DRAFT_540865</name>
</gene>
<dbReference type="Gene3D" id="2.30.29.30">
    <property type="entry name" value="Pleckstrin-homology domain (PH domain)/Phosphotyrosine-binding domain (PTB)"/>
    <property type="match status" value="1"/>
</dbReference>
<protein>
    <submittedName>
        <fullName evidence="1">Uncharacterized protein</fullName>
    </submittedName>
</protein>
<proteinExistence type="predicted"/>
<reference evidence="1 2" key="1">
    <citation type="submission" date="2014-04" db="EMBL/GenBank/DDBJ databases">
        <title>Evolutionary Origins and Diversification of the Mycorrhizal Mutualists.</title>
        <authorList>
            <consortium name="DOE Joint Genome Institute"/>
            <consortium name="Mycorrhizal Genomics Consortium"/>
            <person name="Kohler A."/>
            <person name="Kuo A."/>
            <person name="Nagy L.G."/>
            <person name="Floudas D."/>
            <person name="Copeland A."/>
            <person name="Barry K.W."/>
            <person name="Cichocki N."/>
            <person name="Veneault-Fourrey C."/>
            <person name="LaButti K."/>
            <person name="Lindquist E.A."/>
            <person name="Lipzen A."/>
            <person name="Lundell T."/>
            <person name="Morin E."/>
            <person name="Murat C."/>
            <person name="Riley R."/>
            <person name="Ohm R."/>
            <person name="Sun H."/>
            <person name="Tunlid A."/>
            <person name="Henrissat B."/>
            <person name="Grigoriev I.V."/>
            <person name="Hibbett D.S."/>
            <person name="Martin F."/>
        </authorList>
    </citation>
    <scope>NUCLEOTIDE SEQUENCE [LARGE SCALE GENOMIC DNA]</scope>
    <source>
        <strain evidence="1 2">Koide BX008</strain>
    </source>
</reference>
<dbReference type="InterPro" id="IPR011993">
    <property type="entry name" value="PH-like_dom_sf"/>
</dbReference>
<accession>A0A0C2WIZ0</accession>
<dbReference type="AlphaFoldDB" id="A0A0C2WIZ0"/>
<dbReference type="STRING" id="946122.A0A0C2WIZ0"/>
<organism evidence="1 2">
    <name type="scientific">Amanita muscaria (strain Koide BX008)</name>
    <dbReference type="NCBI Taxonomy" id="946122"/>
    <lineage>
        <taxon>Eukaryota</taxon>
        <taxon>Fungi</taxon>
        <taxon>Dikarya</taxon>
        <taxon>Basidiomycota</taxon>
        <taxon>Agaricomycotina</taxon>
        <taxon>Agaricomycetes</taxon>
        <taxon>Agaricomycetidae</taxon>
        <taxon>Agaricales</taxon>
        <taxon>Pluteineae</taxon>
        <taxon>Amanitaceae</taxon>
        <taxon>Amanita</taxon>
    </lineage>
</organism>
<dbReference type="HOGENOM" id="CLU_1906218_0_0_1"/>
<keyword evidence="2" id="KW-1185">Reference proteome</keyword>
<dbReference type="EMBL" id="KN818448">
    <property type="protein sequence ID" value="KIL56088.1"/>
    <property type="molecule type" value="Genomic_DNA"/>
</dbReference>
<name>A0A0C2WIZ0_AMAMK</name>